<evidence type="ECO:0000313" key="1">
    <source>
        <dbReference type="EMBL" id="KAJ6978897.1"/>
    </source>
</evidence>
<organism evidence="1 2">
    <name type="scientific">Populus alba x Populus x berolinensis</name>
    <dbReference type="NCBI Taxonomy" id="444605"/>
    <lineage>
        <taxon>Eukaryota</taxon>
        <taxon>Viridiplantae</taxon>
        <taxon>Streptophyta</taxon>
        <taxon>Embryophyta</taxon>
        <taxon>Tracheophyta</taxon>
        <taxon>Spermatophyta</taxon>
        <taxon>Magnoliopsida</taxon>
        <taxon>eudicotyledons</taxon>
        <taxon>Gunneridae</taxon>
        <taxon>Pentapetalae</taxon>
        <taxon>rosids</taxon>
        <taxon>fabids</taxon>
        <taxon>Malpighiales</taxon>
        <taxon>Salicaceae</taxon>
        <taxon>Saliceae</taxon>
        <taxon>Populus</taxon>
    </lineage>
</organism>
<evidence type="ECO:0000313" key="2">
    <source>
        <dbReference type="Proteomes" id="UP001164929"/>
    </source>
</evidence>
<dbReference type="EMBL" id="JAQIZT010000011">
    <property type="protein sequence ID" value="KAJ6978897.1"/>
    <property type="molecule type" value="Genomic_DNA"/>
</dbReference>
<name>A0AAD6M579_9ROSI</name>
<gene>
    <name evidence="1" type="ORF">NC653_027162</name>
</gene>
<proteinExistence type="predicted"/>
<comment type="caution">
    <text evidence="1">The sequence shown here is derived from an EMBL/GenBank/DDBJ whole genome shotgun (WGS) entry which is preliminary data.</text>
</comment>
<dbReference type="Proteomes" id="UP001164929">
    <property type="component" value="Chromosome 11"/>
</dbReference>
<keyword evidence="2" id="KW-1185">Reference proteome</keyword>
<sequence>MGIGNCRIVGALIHIPSCFCSGYDAATETITSSQLIKDPETVSAGNIYVSNCTGLRRWESSLARQLQGNHFMAKFP</sequence>
<accession>A0AAD6M579</accession>
<reference evidence="1" key="1">
    <citation type="journal article" date="2023" name="Mol. Ecol. Resour.">
        <title>Chromosome-level genome assembly of a triploid poplar Populus alba 'Berolinensis'.</title>
        <authorList>
            <person name="Chen S."/>
            <person name="Yu Y."/>
            <person name="Wang X."/>
            <person name="Wang S."/>
            <person name="Zhang T."/>
            <person name="Zhou Y."/>
            <person name="He R."/>
            <person name="Meng N."/>
            <person name="Wang Y."/>
            <person name="Liu W."/>
            <person name="Liu Z."/>
            <person name="Liu J."/>
            <person name="Guo Q."/>
            <person name="Huang H."/>
            <person name="Sederoff R.R."/>
            <person name="Wang G."/>
            <person name="Qu G."/>
            <person name="Chen S."/>
        </authorList>
    </citation>
    <scope>NUCLEOTIDE SEQUENCE</scope>
    <source>
        <strain evidence="1">SC-2020</strain>
    </source>
</reference>
<dbReference type="AlphaFoldDB" id="A0AAD6M579"/>
<protein>
    <submittedName>
        <fullName evidence="1">Uncharacterized protein</fullName>
    </submittedName>
</protein>